<dbReference type="Pfam" id="PF16258">
    <property type="entry name" value="DUF4912"/>
    <property type="match status" value="1"/>
</dbReference>
<protein>
    <submittedName>
        <fullName evidence="1">DUF4912 domain-containing protein</fullName>
    </submittedName>
</protein>
<sequence>MKLDKLTKKELLDLAAAKKVAGRSKMSKDELIKALEPFFAEPAPAKDAEDLQNRKAEQNVGYTYQEVTGQPVKVKRDEYPIPPYYDKDTIAFMPVDPSKEYVYWEISDYTLNRFKSELKLSESRIVLKIFSNMDNYTTEAASVAVDKIGNWYFNIYAPDTVLWSEIGLIDSNGAFHPILKSNKVRMPSDKVSDIVDQETWMTIGGNLDKLYELSGVGLKDLNSSVTINTEIAKHISQHMGSSGVLKDK</sequence>
<name>A0A9D2GVL7_9BACT</name>
<dbReference type="EMBL" id="DXAQ01000128">
    <property type="protein sequence ID" value="HIZ89994.1"/>
    <property type="molecule type" value="Genomic_DNA"/>
</dbReference>
<dbReference type="InterPro" id="IPR032585">
    <property type="entry name" value="DUF4912"/>
</dbReference>
<organism evidence="1 2">
    <name type="scientific">Candidatus Mucispirillum faecigallinarum</name>
    <dbReference type="NCBI Taxonomy" id="2838699"/>
    <lineage>
        <taxon>Bacteria</taxon>
        <taxon>Pseudomonadati</taxon>
        <taxon>Deferribacterota</taxon>
        <taxon>Deferribacteres</taxon>
        <taxon>Deferribacterales</taxon>
        <taxon>Mucispirillaceae</taxon>
        <taxon>Mucispirillum</taxon>
    </lineage>
</organism>
<evidence type="ECO:0000313" key="1">
    <source>
        <dbReference type="EMBL" id="HIZ89994.1"/>
    </source>
</evidence>
<accession>A0A9D2GVL7</accession>
<comment type="caution">
    <text evidence="1">The sequence shown here is derived from an EMBL/GenBank/DDBJ whole genome shotgun (WGS) entry which is preliminary data.</text>
</comment>
<proteinExistence type="predicted"/>
<reference evidence="1" key="1">
    <citation type="journal article" date="2021" name="PeerJ">
        <title>Extensive microbial diversity within the chicken gut microbiome revealed by metagenomics and culture.</title>
        <authorList>
            <person name="Gilroy R."/>
            <person name="Ravi A."/>
            <person name="Getino M."/>
            <person name="Pursley I."/>
            <person name="Horton D.L."/>
            <person name="Alikhan N.F."/>
            <person name="Baker D."/>
            <person name="Gharbi K."/>
            <person name="Hall N."/>
            <person name="Watson M."/>
            <person name="Adriaenssens E.M."/>
            <person name="Foster-Nyarko E."/>
            <person name="Jarju S."/>
            <person name="Secka A."/>
            <person name="Antonio M."/>
            <person name="Oren A."/>
            <person name="Chaudhuri R.R."/>
            <person name="La Ragione R."/>
            <person name="Hildebrand F."/>
            <person name="Pallen M.J."/>
        </authorList>
    </citation>
    <scope>NUCLEOTIDE SEQUENCE</scope>
    <source>
        <strain evidence="1">ChiW4-1371</strain>
    </source>
</reference>
<dbReference type="Proteomes" id="UP000824176">
    <property type="component" value="Unassembled WGS sequence"/>
</dbReference>
<dbReference type="AlphaFoldDB" id="A0A9D2GVL7"/>
<evidence type="ECO:0000313" key="2">
    <source>
        <dbReference type="Proteomes" id="UP000824176"/>
    </source>
</evidence>
<gene>
    <name evidence="1" type="ORF">H9804_08605</name>
</gene>
<reference evidence="1" key="2">
    <citation type="submission" date="2021-04" db="EMBL/GenBank/DDBJ databases">
        <authorList>
            <person name="Gilroy R."/>
        </authorList>
    </citation>
    <scope>NUCLEOTIDE SEQUENCE</scope>
    <source>
        <strain evidence="1">ChiW4-1371</strain>
    </source>
</reference>